<proteinExistence type="predicted"/>
<keyword evidence="1 2" id="KW-0238">DNA-binding</keyword>
<dbReference type="InterPro" id="IPR001867">
    <property type="entry name" value="OmpR/PhoB-type_DNA-bd"/>
</dbReference>
<feature type="domain" description="OmpR/PhoB-type" evidence="3">
    <location>
        <begin position="1"/>
        <end position="55"/>
    </location>
</feature>
<dbReference type="EMBL" id="BSUN01000001">
    <property type="protein sequence ID" value="GMA36159.1"/>
    <property type="molecule type" value="Genomic_DNA"/>
</dbReference>
<dbReference type="InterPro" id="IPR036388">
    <property type="entry name" value="WH-like_DNA-bd_sf"/>
</dbReference>
<dbReference type="Pfam" id="PF00486">
    <property type="entry name" value="Trans_reg_C"/>
    <property type="match status" value="1"/>
</dbReference>
<reference evidence="5" key="1">
    <citation type="journal article" date="2019" name="Int. J. Syst. Evol. Microbiol.">
        <title>The Global Catalogue of Microorganisms (GCM) 10K type strain sequencing project: providing services to taxonomists for standard genome sequencing and annotation.</title>
        <authorList>
            <consortium name="The Broad Institute Genomics Platform"/>
            <consortium name="The Broad Institute Genome Sequencing Center for Infectious Disease"/>
            <person name="Wu L."/>
            <person name="Ma J."/>
        </authorList>
    </citation>
    <scope>NUCLEOTIDE SEQUENCE [LARGE SCALE GENOMIC DNA]</scope>
    <source>
        <strain evidence="5">NBRC 112299</strain>
    </source>
</reference>
<dbReference type="InterPro" id="IPR016032">
    <property type="entry name" value="Sig_transdc_resp-reg_C-effctor"/>
</dbReference>
<sequence length="55" mass="6114">MTHGGDVVPRAEALEHVWGSAARDNVLDVYIRYLRSHLGSDSIETIRGIGYRFVG</sequence>
<feature type="DNA-binding region" description="OmpR/PhoB-type" evidence="2">
    <location>
        <begin position="1"/>
        <end position="55"/>
    </location>
</feature>
<dbReference type="SMART" id="SM00862">
    <property type="entry name" value="Trans_reg_C"/>
    <property type="match status" value="1"/>
</dbReference>
<dbReference type="Gene3D" id="1.10.10.10">
    <property type="entry name" value="Winged helix-like DNA-binding domain superfamily/Winged helix DNA-binding domain"/>
    <property type="match status" value="1"/>
</dbReference>
<evidence type="ECO:0000256" key="2">
    <source>
        <dbReference type="PROSITE-ProRule" id="PRU01091"/>
    </source>
</evidence>
<dbReference type="Proteomes" id="UP001157125">
    <property type="component" value="Unassembled WGS sequence"/>
</dbReference>
<protein>
    <recommendedName>
        <fullName evidence="3">OmpR/PhoB-type domain-containing protein</fullName>
    </recommendedName>
</protein>
<dbReference type="SUPFAM" id="SSF46894">
    <property type="entry name" value="C-terminal effector domain of the bipartite response regulators"/>
    <property type="match status" value="1"/>
</dbReference>
<comment type="caution">
    <text evidence="4">The sequence shown here is derived from an EMBL/GenBank/DDBJ whole genome shotgun (WGS) entry which is preliminary data.</text>
</comment>
<dbReference type="CDD" id="cd00383">
    <property type="entry name" value="trans_reg_C"/>
    <property type="match status" value="1"/>
</dbReference>
<dbReference type="PROSITE" id="PS51755">
    <property type="entry name" value="OMPR_PHOB"/>
    <property type="match status" value="1"/>
</dbReference>
<name>A0ABQ6IE71_9MICO</name>
<keyword evidence="5" id="KW-1185">Reference proteome</keyword>
<evidence type="ECO:0000256" key="1">
    <source>
        <dbReference type="ARBA" id="ARBA00023125"/>
    </source>
</evidence>
<accession>A0ABQ6IE71</accession>
<evidence type="ECO:0000259" key="3">
    <source>
        <dbReference type="PROSITE" id="PS51755"/>
    </source>
</evidence>
<evidence type="ECO:0000313" key="5">
    <source>
        <dbReference type="Proteomes" id="UP001157125"/>
    </source>
</evidence>
<evidence type="ECO:0000313" key="4">
    <source>
        <dbReference type="EMBL" id="GMA36159.1"/>
    </source>
</evidence>
<organism evidence="4 5">
    <name type="scientific">Demequina litorisediminis</name>
    <dbReference type="NCBI Taxonomy" id="1849022"/>
    <lineage>
        <taxon>Bacteria</taxon>
        <taxon>Bacillati</taxon>
        <taxon>Actinomycetota</taxon>
        <taxon>Actinomycetes</taxon>
        <taxon>Micrococcales</taxon>
        <taxon>Demequinaceae</taxon>
        <taxon>Demequina</taxon>
    </lineage>
</organism>
<gene>
    <name evidence="4" type="ORF">GCM10025876_23630</name>
</gene>